<keyword evidence="2" id="KW-0378">Hydrolase</keyword>
<protein>
    <submittedName>
        <fullName evidence="8">DUF3883 domain-containing protein</fullName>
    </submittedName>
</protein>
<proteinExistence type="predicted"/>
<dbReference type="InterPro" id="IPR014001">
    <property type="entry name" value="Helicase_ATP-bd"/>
</dbReference>
<dbReference type="InterPro" id="IPR049730">
    <property type="entry name" value="SNF2/RAD54-like_C"/>
</dbReference>
<feature type="coiled-coil region" evidence="5">
    <location>
        <begin position="389"/>
        <end position="416"/>
    </location>
</feature>
<dbReference type="InterPro" id="IPR057342">
    <property type="entry name" value="DEXDc_RapA"/>
</dbReference>
<dbReference type="CDD" id="cd18011">
    <property type="entry name" value="DEXDc_RapA"/>
    <property type="match status" value="1"/>
</dbReference>
<dbReference type="CDD" id="cd18793">
    <property type="entry name" value="SF2_C_SNF"/>
    <property type="match status" value="1"/>
</dbReference>
<dbReference type="Pfam" id="PF13020">
    <property type="entry name" value="NOV_C"/>
    <property type="match status" value="1"/>
</dbReference>
<evidence type="ECO:0000256" key="2">
    <source>
        <dbReference type="ARBA" id="ARBA00022801"/>
    </source>
</evidence>
<feature type="domain" description="Helicase ATP-binding" evidence="6">
    <location>
        <begin position="116"/>
        <end position="288"/>
    </location>
</feature>
<dbReference type="EMBL" id="JAIOIV010000015">
    <property type="protein sequence ID" value="MBZ0154913.1"/>
    <property type="molecule type" value="Genomic_DNA"/>
</dbReference>
<evidence type="ECO:0000256" key="3">
    <source>
        <dbReference type="ARBA" id="ARBA00022806"/>
    </source>
</evidence>
<dbReference type="Pfam" id="PF00176">
    <property type="entry name" value="SNF2-rel_dom"/>
    <property type="match status" value="1"/>
</dbReference>
<dbReference type="InterPro" id="IPR027417">
    <property type="entry name" value="P-loop_NTPase"/>
</dbReference>
<evidence type="ECO:0000256" key="5">
    <source>
        <dbReference type="SAM" id="Coils"/>
    </source>
</evidence>
<dbReference type="PROSITE" id="PS51192">
    <property type="entry name" value="HELICASE_ATP_BIND_1"/>
    <property type="match status" value="1"/>
</dbReference>
<organism evidence="8 9">
    <name type="scientific">Candidatus Nitrobium versatile</name>
    <dbReference type="NCBI Taxonomy" id="2884831"/>
    <lineage>
        <taxon>Bacteria</taxon>
        <taxon>Pseudomonadati</taxon>
        <taxon>Nitrospirota</taxon>
        <taxon>Nitrospiria</taxon>
        <taxon>Nitrospirales</taxon>
        <taxon>Nitrospiraceae</taxon>
        <taxon>Candidatus Nitrobium</taxon>
    </lineage>
</organism>
<keyword evidence="1" id="KW-0547">Nucleotide-binding</keyword>
<dbReference type="Proteomes" id="UP000705867">
    <property type="component" value="Unassembled WGS sequence"/>
</dbReference>
<accession>A0A953J3J9</accession>
<reference evidence="8" key="2">
    <citation type="submission" date="2021-08" db="EMBL/GenBank/DDBJ databases">
        <authorList>
            <person name="Dalcin Martins P."/>
        </authorList>
    </citation>
    <scope>NUCLEOTIDE SEQUENCE</scope>
    <source>
        <strain evidence="8">MAG_39</strain>
    </source>
</reference>
<dbReference type="PANTHER" id="PTHR45766:SF6">
    <property type="entry name" value="SWI_SNF-RELATED MATRIX-ASSOCIATED ACTIN-DEPENDENT REGULATOR OF CHROMATIN SUBFAMILY A-LIKE PROTEIN 1"/>
    <property type="match status" value="1"/>
</dbReference>
<name>A0A953J3J9_9BACT</name>
<dbReference type="PROSITE" id="PS51194">
    <property type="entry name" value="HELICASE_CTER"/>
    <property type="match status" value="1"/>
</dbReference>
<comment type="caution">
    <text evidence="8">The sequence shown here is derived from an EMBL/GenBank/DDBJ whole genome shotgun (WGS) entry which is preliminary data.</text>
</comment>
<dbReference type="InterPro" id="IPR038718">
    <property type="entry name" value="SNF2-like_sf"/>
</dbReference>
<evidence type="ECO:0000256" key="4">
    <source>
        <dbReference type="ARBA" id="ARBA00022840"/>
    </source>
</evidence>
<dbReference type="SMART" id="SM00487">
    <property type="entry name" value="DEXDc"/>
    <property type="match status" value="1"/>
</dbReference>
<dbReference type="GO" id="GO:0005524">
    <property type="term" value="F:ATP binding"/>
    <property type="evidence" value="ECO:0007669"/>
    <property type="project" value="InterPro"/>
</dbReference>
<keyword evidence="4" id="KW-0067">ATP-binding</keyword>
<evidence type="ECO:0000313" key="9">
    <source>
        <dbReference type="Proteomes" id="UP000705867"/>
    </source>
</evidence>
<reference evidence="8" key="1">
    <citation type="journal article" date="2021" name="bioRxiv">
        <title>Unraveling nitrogen, sulfur and carbon metabolic pathways and microbial community transcriptional responses to substrate deprivation and toxicity stresses in a bioreactor mimicking anoxic brackish coastal sediment conditions.</title>
        <authorList>
            <person name="Martins P.D."/>
            <person name="Echeveste M.J."/>
            <person name="Arshad A."/>
            <person name="Kurth J."/>
            <person name="Ouboter H."/>
            <person name="Jetten M.S.M."/>
            <person name="Welte C.U."/>
        </authorList>
    </citation>
    <scope>NUCLEOTIDE SEQUENCE</scope>
    <source>
        <strain evidence="8">MAG_39</strain>
    </source>
</reference>
<dbReference type="InterPro" id="IPR024975">
    <property type="entry name" value="NOV_C"/>
</dbReference>
<dbReference type="InterPro" id="IPR001650">
    <property type="entry name" value="Helicase_C-like"/>
</dbReference>
<dbReference type="Pfam" id="PF00271">
    <property type="entry name" value="Helicase_C"/>
    <property type="match status" value="1"/>
</dbReference>
<evidence type="ECO:0000256" key="1">
    <source>
        <dbReference type="ARBA" id="ARBA00022741"/>
    </source>
</evidence>
<dbReference type="InterPro" id="IPR000330">
    <property type="entry name" value="SNF2_N"/>
</dbReference>
<evidence type="ECO:0000259" key="6">
    <source>
        <dbReference type="PROSITE" id="PS51192"/>
    </source>
</evidence>
<dbReference type="SMART" id="SM00490">
    <property type="entry name" value="HELICc"/>
    <property type="match status" value="1"/>
</dbReference>
<dbReference type="SUPFAM" id="SSF52540">
    <property type="entry name" value="P-loop containing nucleoside triphosphate hydrolases"/>
    <property type="match status" value="2"/>
</dbReference>
<evidence type="ECO:0000259" key="7">
    <source>
        <dbReference type="PROSITE" id="PS51194"/>
    </source>
</evidence>
<gene>
    <name evidence="8" type="ORF">K8I29_01700</name>
</gene>
<dbReference type="AlphaFoldDB" id="A0A953J3J9"/>
<keyword evidence="5" id="KW-0175">Coiled coil</keyword>
<feature type="domain" description="Helicase C-terminal" evidence="7">
    <location>
        <begin position="487"/>
        <end position="651"/>
    </location>
</feature>
<dbReference type="PANTHER" id="PTHR45766">
    <property type="entry name" value="DNA ANNEALING HELICASE AND ENDONUCLEASE ZRANB3 FAMILY MEMBER"/>
    <property type="match status" value="1"/>
</dbReference>
<dbReference type="Gene3D" id="3.40.50.10810">
    <property type="entry name" value="Tandem AAA-ATPase domain"/>
    <property type="match status" value="1"/>
</dbReference>
<keyword evidence="3" id="KW-0347">Helicase</keyword>
<dbReference type="Gene3D" id="3.40.50.300">
    <property type="entry name" value="P-loop containing nucleotide triphosphate hydrolases"/>
    <property type="match status" value="1"/>
</dbReference>
<dbReference type="GO" id="GO:0016787">
    <property type="term" value="F:hydrolase activity"/>
    <property type="evidence" value="ECO:0007669"/>
    <property type="project" value="UniProtKB-KW"/>
</dbReference>
<dbReference type="GO" id="GO:0003677">
    <property type="term" value="F:DNA binding"/>
    <property type="evidence" value="ECO:0007669"/>
    <property type="project" value="InterPro"/>
</dbReference>
<feature type="coiled-coil region" evidence="5">
    <location>
        <begin position="947"/>
        <end position="1006"/>
    </location>
</feature>
<sequence length="1166" mass="134136">MARLEELTRGASVKGILPDSFVTVVDVKWHGSAVVELTYKDASSRLGQELLYRDREPTIEIVSVGMPWSFDGDGGLLRLVSEAYRIRLAYLFDPLLAVHTSLVEPLPHQITAVYGEMLTRQPLRFLLADDPGAGKTIMAGLLIKELLIRGDIHRCLIVCPGNLVEQWQDELDRRFGLPFEIMTNDKIESARSGNWFLENPLAICRLDKLSRDEDIQAKLEQTDWDLIICDEAHKMSATYFSGEIKYTKRYRLGQILSRITRHFLLMTATPHNGKEEDFQLFMALIDGDRFEGKFRDCVHVMDTSDIMRRLVKEQLLKFDGTPLFPERLAYTVNYDLSNEEAHLYRQVTDYVRQEFNRADALESEGRRGTVGFALTILQRRLASSPEAIYQSLRRRRERLETRIREERLLKRGAEARITEPPALSTDDLEDIEDAPDVEIENTEEEVVDQATAARTIAELEAEIATLNNLEALSLNVKRLGTDKKWEELSKLLQNNAEMFDSRGHRRKLIIFTEHRDTLNYLSDRIRALLGKHEAVVTIQGNMGREERKKAQESFTQDKEVQILVATDAAGEGINLQRAHLMVNYDLPWNPNRLEQRFGRIHRIGQTEVCHLWNLVAAETREGEVFTRLFEKIEEERRSLGGQVFDILGKVTFENRPLRDLLIEAIRYGDRPDVRDRINKVVDSAMDHERLRQLVEERALARDSMDSARVRQIREDMERADARRLQPHFIEAFFIEAFKLLGGSIRERETRRYEITHVPSVIRSRDRSIGRREPVLLGYERITFEKNLIGIPGKPLAAFICPGHPLLDATIDLILERYRDLLKRGAVLVDPVDQGEDIRALFYLEHGIQDARTDRFGNRRIVSRQMHFMEIDKNADTHMAGYAPYLDYRPLTVEEHKQVESLLAQDWLTTDLEPKLLSFAVSQLVPRHFDEVKRNKEELVLKTVAAVKDRLTKEINYWDHRANELKAQELAGRVNARINSAKARQRADELEVRLQKRLEELEQERKLSPLPPVVMGGALIVPAGLISRLKGVQEAEPDTFARETARIEKIAMNAIMELERQLGYEPRDVSAQKFGYDIESRIPDKGCLRFIEVKGRVSGAKTVTVTKNEILTALNKPHDFILAIVEVDGDKSVPRYVRRPFRREPDFGVTSVNYDLGELLTKSEEPG</sequence>
<evidence type="ECO:0000313" key="8">
    <source>
        <dbReference type="EMBL" id="MBZ0154913.1"/>
    </source>
</evidence>